<protein>
    <submittedName>
        <fullName evidence="1">Uncharacterized protein</fullName>
    </submittedName>
</protein>
<comment type="caution">
    <text evidence="1">The sequence shown here is derived from an EMBL/GenBank/DDBJ whole genome shotgun (WGS) entry which is preliminary data.</text>
</comment>
<organism evidence="1 2">
    <name type="scientific">Hibiscus sabdariffa</name>
    <name type="common">roselle</name>
    <dbReference type="NCBI Taxonomy" id="183260"/>
    <lineage>
        <taxon>Eukaryota</taxon>
        <taxon>Viridiplantae</taxon>
        <taxon>Streptophyta</taxon>
        <taxon>Embryophyta</taxon>
        <taxon>Tracheophyta</taxon>
        <taxon>Spermatophyta</taxon>
        <taxon>Magnoliopsida</taxon>
        <taxon>eudicotyledons</taxon>
        <taxon>Gunneridae</taxon>
        <taxon>Pentapetalae</taxon>
        <taxon>rosids</taxon>
        <taxon>malvids</taxon>
        <taxon>Malvales</taxon>
        <taxon>Malvaceae</taxon>
        <taxon>Malvoideae</taxon>
        <taxon>Hibiscus</taxon>
    </lineage>
</organism>
<accession>A0ABR2D4F5</accession>
<evidence type="ECO:0000313" key="1">
    <source>
        <dbReference type="EMBL" id="KAK8528346.1"/>
    </source>
</evidence>
<proteinExistence type="predicted"/>
<keyword evidence="2" id="KW-1185">Reference proteome</keyword>
<reference evidence="1 2" key="1">
    <citation type="journal article" date="2024" name="G3 (Bethesda)">
        <title>Genome assembly of Hibiscus sabdariffa L. provides insights into metabolisms of medicinal natural products.</title>
        <authorList>
            <person name="Kim T."/>
        </authorList>
    </citation>
    <scope>NUCLEOTIDE SEQUENCE [LARGE SCALE GENOMIC DNA]</scope>
    <source>
        <strain evidence="1">TK-2024</strain>
        <tissue evidence="1">Old leaves</tissue>
    </source>
</reference>
<dbReference type="EMBL" id="JBBPBM010000037">
    <property type="protein sequence ID" value="KAK8528346.1"/>
    <property type="molecule type" value="Genomic_DNA"/>
</dbReference>
<evidence type="ECO:0000313" key="2">
    <source>
        <dbReference type="Proteomes" id="UP001472677"/>
    </source>
</evidence>
<dbReference type="Proteomes" id="UP001472677">
    <property type="component" value="Unassembled WGS sequence"/>
</dbReference>
<name>A0ABR2D4F5_9ROSI</name>
<sequence>MWSGAASSSWAGVAAGVWAGLLTGVACGVVVGLGCAADGHLDWSTINNLHFAHVLLSGPARLFQRVLVCGVGRGNDSSTEGRYDAREG</sequence>
<gene>
    <name evidence="1" type="ORF">V6N12_074876</name>
</gene>